<reference evidence="13 14" key="1">
    <citation type="submission" date="2016-10" db="EMBL/GenBank/DDBJ databases">
        <authorList>
            <person name="de Groot N.N."/>
        </authorList>
    </citation>
    <scope>NUCLEOTIDE SEQUENCE [LARGE SCALE GENOMIC DNA]</scope>
    <source>
        <strain evidence="13 14">DSM 23995</strain>
    </source>
</reference>
<proteinExistence type="inferred from homology"/>
<keyword evidence="8 11" id="KW-0067">ATP-binding</keyword>
<dbReference type="GO" id="GO:0005524">
    <property type="term" value="F:ATP binding"/>
    <property type="evidence" value="ECO:0007669"/>
    <property type="project" value="UniProtKB-KW"/>
</dbReference>
<evidence type="ECO:0000256" key="6">
    <source>
        <dbReference type="ARBA" id="ARBA00022741"/>
    </source>
</evidence>
<dbReference type="GO" id="GO:0004639">
    <property type="term" value="F:phosphoribosylaminoimidazolesuccinocarboxamide synthase activity"/>
    <property type="evidence" value="ECO:0007669"/>
    <property type="project" value="UniProtKB-UniRule"/>
</dbReference>
<evidence type="ECO:0000313" key="13">
    <source>
        <dbReference type="EMBL" id="SFE88995.1"/>
    </source>
</evidence>
<dbReference type="Gene3D" id="3.30.200.20">
    <property type="entry name" value="Phosphorylase Kinase, domain 1"/>
    <property type="match status" value="1"/>
</dbReference>
<keyword evidence="6 11" id="KW-0547">Nucleotide-binding</keyword>
<accession>A0A1I2E831</accession>
<dbReference type="OrthoDB" id="9801549at2"/>
<evidence type="ECO:0000256" key="9">
    <source>
        <dbReference type="ARBA" id="ARBA00030409"/>
    </source>
</evidence>
<dbReference type="Pfam" id="PF01259">
    <property type="entry name" value="SAICAR_synt"/>
    <property type="match status" value="1"/>
</dbReference>
<dbReference type="CDD" id="cd01415">
    <property type="entry name" value="SAICAR_synt_PurC"/>
    <property type="match status" value="1"/>
</dbReference>
<dbReference type="InterPro" id="IPR033934">
    <property type="entry name" value="SAICAR_synt_PurC"/>
</dbReference>
<evidence type="ECO:0000256" key="7">
    <source>
        <dbReference type="ARBA" id="ARBA00022755"/>
    </source>
</evidence>
<dbReference type="STRING" id="930128.SAMN05192532_105169"/>
<sequence>MKIEESALKKESLLYEGKAKKLYKTNLKNLLWMEYKDDATAFNGEKKESLKGKGRLNNEITSLVFERLEASGLESHFVKKISSTEQLVRETAIIPLEVVVRNVVAGSLQRRTGLHEGMELEEPVIEFYYKDDALGDPLVNEDHIRLLQVAEPEQLHTLKRQALAINTQLSRLFRQCGLILVDLKLEFGKTADNEIILADEVSPDTCRLWDAATKEKLDKDIFRYELGSLQEAYEDILNRLGGAARG</sequence>
<dbReference type="PROSITE" id="PS01057">
    <property type="entry name" value="SAICAR_SYNTHETASE_1"/>
    <property type="match status" value="1"/>
</dbReference>
<evidence type="ECO:0000259" key="12">
    <source>
        <dbReference type="Pfam" id="PF01259"/>
    </source>
</evidence>
<dbReference type="PROSITE" id="PS01058">
    <property type="entry name" value="SAICAR_SYNTHETASE_2"/>
    <property type="match status" value="1"/>
</dbReference>
<evidence type="ECO:0000256" key="10">
    <source>
        <dbReference type="ARBA" id="ARBA00048475"/>
    </source>
</evidence>
<keyword evidence="7 11" id="KW-0658">Purine biosynthesis</keyword>
<gene>
    <name evidence="11" type="primary">purC</name>
    <name evidence="13" type="ORF">SAMN05192532_105169</name>
</gene>
<dbReference type="Proteomes" id="UP000199516">
    <property type="component" value="Unassembled WGS sequence"/>
</dbReference>
<dbReference type="InterPro" id="IPR050089">
    <property type="entry name" value="SAICAR_synthetase"/>
</dbReference>
<protein>
    <recommendedName>
        <fullName evidence="4 11">Phosphoribosylaminoimidazole-succinocarboxamide synthase</fullName>
        <ecNumber evidence="3 11">6.3.2.6</ecNumber>
    </recommendedName>
    <alternativeName>
        <fullName evidence="9 11">SAICAR synthetase</fullName>
    </alternativeName>
</protein>
<evidence type="ECO:0000256" key="3">
    <source>
        <dbReference type="ARBA" id="ARBA00012217"/>
    </source>
</evidence>
<organism evidence="13 14">
    <name type="scientific">Alteribacillus iranensis</name>
    <dbReference type="NCBI Taxonomy" id="930128"/>
    <lineage>
        <taxon>Bacteria</taxon>
        <taxon>Bacillati</taxon>
        <taxon>Bacillota</taxon>
        <taxon>Bacilli</taxon>
        <taxon>Bacillales</taxon>
        <taxon>Bacillaceae</taxon>
        <taxon>Alteribacillus</taxon>
    </lineage>
</organism>
<dbReference type="SUPFAM" id="SSF56104">
    <property type="entry name" value="SAICAR synthase-like"/>
    <property type="match status" value="1"/>
</dbReference>
<evidence type="ECO:0000256" key="8">
    <source>
        <dbReference type="ARBA" id="ARBA00022840"/>
    </source>
</evidence>
<dbReference type="PANTHER" id="PTHR43599">
    <property type="entry name" value="MULTIFUNCTIONAL PROTEIN ADE2"/>
    <property type="match status" value="1"/>
</dbReference>
<dbReference type="InterPro" id="IPR028923">
    <property type="entry name" value="SAICAR_synt/ADE2_N"/>
</dbReference>
<dbReference type="InterPro" id="IPR001636">
    <property type="entry name" value="SAICAR_synth"/>
</dbReference>
<dbReference type="UniPathway" id="UPA00074">
    <property type="reaction ID" value="UER00131"/>
</dbReference>
<dbReference type="EC" id="6.3.2.6" evidence="3 11"/>
<comment type="catalytic activity">
    <reaction evidence="10 11">
        <text>5-amino-1-(5-phospho-D-ribosyl)imidazole-4-carboxylate + L-aspartate + ATP = (2S)-2-[5-amino-1-(5-phospho-beta-D-ribosyl)imidazole-4-carboxamido]succinate + ADP + phosphate + 2 H(+)</text>
        <dbReference type="Rhea" id="RHEA:22628"/>
        <dbReference type="ChEBI" id="CHEBI:15378"/>
        <dbReference type="ChEBI" id="CHEBI:29991"/>
        <dbReference type="ChEBI" id="CHEBI:30616"/>
        <dbReference type="ChEBI" id="CHEBI:43474"/>
        <dbReference type="ChEBI" id="CHEBI:58443"/>
        <dbReference type="ChEBI" id="CHEBI:77657"/>
        <dbReference type="ChEBI" id="CHEBI:456216"/>
        <dbReference type="EC" id="6.3.2.6"/>
    </reaction>
</comment>
<comment type="pathway">
    <text evidence="1 11">Purine metabolism; IMP biosynthesis via de novo pathway; 5-amino-1-(5-phospho-D-ribosyl)imidazole-4-carboxamide from 5-amino-1-(5-phospho-D-ribosyl)imidazole-4-carboxylate: step 1/2.</text>
</comment>
<dbReference type="FunFam" id="3.30.200.20:FF:000189">
    <property type="entry name" value="Phosphoribosylaminoimidazole-succinocarboxamide synthase"/>
    <property type="match status" value="1"/>
</dbReference>
<evidence type="ECO:0000313" key="14">
    <source>
        <dbReference type="Proteomes" id="UP000199516"/>
    </source>
</evidence>
<comment type="similarity">
    <text evidence="2 11">Belongs to the SAICAR synthetase family.</text>
</comment>
<keyword evidence="14" id="KW-1185">Reference proteome</keyword>
<dbReference type="AlphaFoldDB" id="A0A1I2E831"/>
<evidence type="ECO:0000256" key="5">
    <source>
        <dbReference type="ARBA" id="ARBA00022598"/>
    </source>
</evidence>
<dbReference type="RefSeq" id="WP_091662204.1">
    <property type="nucleotide sequence ID" value="NZ_FONT01000005.1"/>
</dbReference>
<dbReference type="Gene3D" id="3.30.470.20">
    <property type="entry name" value="ATP-grasp fold, B domain"/>
    <property type="match status" value="1"/>
</dbReference>
<dbReference type="InterPro" id="IPR018236">
    <property type="entry name" value="SAICAR_synthetase_CS"/>
</dbReference>
<dbReference type="GO" id="GO:0009236">
    <property type="term" value="P:cobalamin biosynthetic process"/>
    <property type="evidence" value="ECO:0007669"/>
    <property type="project" value="InterPro"/>
</dbReference>
<dbReference type="PANTHER" id="PTHR43599:SF3">
    <property type="entry name" value="SI:DKEY-6E2.2"/>
    <property type="match status" value="1"/>
</dbReference>
<dbReference type="EMBL" id="FONT01000005">
    <property type="protein sequence ID" value="SFE88995.1"/>
    <property type="molecule type" value="Genomic_DNA"/>
</dbReference>
<evidence type="ECO:0000256" key="2">
    <source>
        <dbReference type="ARBA" id="ARBA00010190"/>
    </source>
</evidence>
<name>A0A1I2E831_9BACI</name>
<dbReference type="NCBIfam" id="TIGR00081">
    <property type="entry name" value="purC"/>
    <property type="match status" value="1"/>
</dbReference>
<dbReference type="HAMAP" id="MF_00137">
    <property type="entry name" value="SAICAR_synth"/>
    <property type="match status" value="1"/>
</dbReference>
<dbReference type="FunFam" id="3.30.470.20:FF:000006">
    <property type="entry name" value="Phosphoribosylaminoimidazole-succinocarboxamide synthase"/>
    <property type="match status" value="1"/>
</dbReference>
<feature type="domain" description="SAICAR synthetase/ADE2 N-terminal" evidence="12">
    <location>
        <begin position="13"/>
        <end position="239"/>
    </location>
</feature>
<dbReference type="GO" id="GO:0006189">
    <property type="term" value="P:'de novo' IMP biosynthetic process"/>
    <property type="evidence" value="ECO:0007669"/>
    <property type="project" value="UniProtKB-UniRule"/>
</dbReference>
<keyword evidence="5 11" id="KW-0436">Ligase</keyword>
<evidence type="ECO:0000256" key="1">
    <source>
        <dbReference type="ARBA" id="ARBA00004672"/>
    </source>
</evidence>
<evidence type="ECO:0000256" key="4">
    <source>
        <dbReference type="ARBA" id="ARBA00016460"/>
    </source>
</evidence>
<evidence type="ECO:0000256" key="11">
    <source>
        <dbReference type="HAMAP-Rule" id="MF_00137"/>
    </source>
</evidence>